<name>A0A8J2MAY9_COTCN</name>
<evidence type="ECO:0000313" key="1">
    <source>
        <dbReference type="EMBL" id="CAG5080677.1"/>
    </source>
</evidence>
<proteinExistence type="predicted"/>
<gene>
    <name evidence="1" type="ORF">HICCMSTLAB_LOCUS3075</name>
</gene>
<reference evidence="1" key="1">
    <citation type="submission" date="2021-04" db="EMBL/GenBank/DDBJ databases">
        <authorList>
            <person name="Chebbi M.A.C M."/>
        </authorList>
    </citation>
    <scope>NUCLEOTIDE SEQUENCE</scope>
</reference>
<dbReference type="EMBL" id="CAJNRD030001118">
    <property type="protein sequence ID" value="CAG5080677.1"/>
    <property type="molecule type" value="Genomic_DNA"/>
</dbReference>
<dbReference type="AlphaFoldDB" id="A0A8J2MAY9"/>
<accession>A0A8J2MAY9</accession>
<dbReference type="Proteomes" id="UP000786811">
    <property type="component" value="Unassembled WGS sequence"/>
</dbReference>
<comment type="caution">
    <text evidence="1">The sequence shown here is derived from an EMBL/GenBank/DDBJ whole genome shotgun (WGS) entry which is preliminary data.</text>
</comment>
<organism evidence="1 2">
    <name type="scientific">Cotesia congregata</name>
    <name type="common">Parasitoid wasp</name>
    <name type="synonym">Apanteles congregatus</name>
    <dbReference type="NCBI Taxonomy" id="51543"/>
    <lineage>
        <taxon>Eukaryota</taxon>
        <taxon>Metazoa</taxon>
        <taxon>Ecdysozoa</taxon>
        <taxon>Arthropoda</taxon>
        <taxon>Hexapoda</taxon>
        <taxon>Insecta</taxon>
        <taxon>Pterygota</taxon>
        <taxon>Neoptera</taxon>
        <taxon>Endopterygota</taxon>
        <taxon>Hymenoptera</taxon>
        <taxon>Apocrita</taxon>
        <taxon>Ichneumonoidea</taxon>
        <taxon>Braconidae</taxon>
        <taxon>Microgastrinae</taxon>
        <taxon>Cotesia</taxon>
    </lineage>
</organism>
<protein>
    <submittedName>
        <fullName evidence="1">Uncharacterized protein</fullName>
    </submittedName>
</protein>
<sequence>MKYQNYYWLKYIKPPKLEFNMIFYNSSGQNSQLWSQVDIYRNYVAEVAKFLGASEHQAEELKESVDFEMELIFSSININQP</sequence>
<evidence type="ECO:0000313" key="2">
    <source>
        <dbReference type="Proteomes" id="UP000786811"/>
    </source>
</evidence>
<keyword evidence="2" id="KW-1185">Reference proteome</keyword>